<feature type="transmembrane region" description="Helical" evidence="1">
    <location>
        <begin position="161"/>
        <end position="184"/>
    </location>
</feature>
<feature type="transmembrane region" description="Helical" evidence="1">
    <location>
        <begin position="227"/>
        <end position="249"/>
    </location>
</feature>
<keyword evidence="3" id="KW-1185">Reference proteome</keyword>
<gene>
    <name evidence="2" type="ORF">HN018_04065</name>
</gene>
<name>A0A6M8HV01_9PROT</name>
<feature type="transmembrane region" description="Helical" evidence="1">
    <location>
        <begin position="378"/>
        <end position="398"/>
    </location>
</feature>
<dbReference type="GO" id="GO:0016758">
    <property type="term" value="F:hexosyltransferase activity"/>
    <property type="evidence" value="ECO:0007669"/>
    <property type="project" value="InterPro"/>
</dbReference>
<reference evidence="2 3" key="1">
    <citation type="journal article" date="2014" name="World J. Microbiol. Biotechnol.">
        <title>Biodiversity and physiological characteristics of Antarctic and Arctic lichens-associated bacteria.</title>
        <authorList>
            <person name="Lee Y.M."/>
            <person name="Kim E.H."/>
            <person name="Lee H.K."/>
            <person name="Hong S.G."/>
        </authorList>
    </citation>
    <scope>NUCLEOTIDE SEQUENCE [LARGE SCALE GENOMIC DNA]</scope>
    <source>
        <strain evidence="2 3">PAMC 26569</strain>
    </source>
</reference>
<feature type="transmembrane region" description="Helical" evidence="1">
    <location>
        <begin position="294"/>
        <end position="311"/>
    </location>
</feature>
<keyword evidence="1" id="KW-0812">Transmembrane</keyword>
<dbReference type="Proteomes" id="UP000500767">
    <property type="component" value="Chromosome"/>
</dbReference>
<feature type="transmembrane region" description="Helical" evidence="1">
    <location>
        <begin position="64"/>
        <end position="86"/>
    </location>
</feature>
<feature type="transmembrane region" description="Helical" evidence="1">
    <location>
        <begin position="413"/>
        <end position="431"/>
    </location>
</feature>
<sequence>MRLTSLGLLLLGLTFGALFLEEPGTVSMRPQVVTELFVALLALAVVVYLLAVHLVLGSALPSRAVWIVLAIGLLARGILLPAPPFLSSDIYRYVWDGRVQQAGINPYRYVPADPSLSRLRDTSIFPLINRAAYARTIYPPAAQMVFALVVRISGTVQAMKVAIVGLELAGLYCMMRLLVMAGLPRERILIQAWNPLVIWSFACDGHVDGVAIGLIGLALLARSQRRAGLAGGLLAAAALVKFLPVALAPALARGVPLWRPILTGLVVVVIGYACYASAGHYVLGFLPGYSSEEGLSGGSGFWLLAGLARLGRLPPWSGTAYIVVVAAGLALLGFWIARGTQRLRDVPRPADDVVLLCRNAAILAAAVTVAISPHYSWYFAWLALPCVVAPVPAVIWLSSAPVLLTLDPFNERFIWPSLVYAPALILAVIAFRRRRSARYVLAATLKGTC</sequence>
<feature type="transmembrane region" description="Helical" evidence="1">
    <location>
        <begin position="196"/>
        <end position="221"/>
    </location>
</feature>
<keyword evidence="1" id="KW-1133">Transmembrane helix</keyword>
<dbReference type="Pfam" id="PF26314">
    <property type="entry name" value="MptA_B_family"/>
    <property type="match status" value="1"/>
</dbReference>
<feature type="transmembrane region" description="Helical" evidence="1">
    <location>
        <begin position="318"/>
        <end position="337"/>
    </location>
</feature>
<proteinExistence type="predicted"/>
<evidence type="ECO:0000256" key="1">
    <source>
        <dbReference type="SAM" id="Phobius"/>
    </source>
</evidence>
<dbReference type="KEGG" id="lck:HN018_04065"/>
<feature type="transmembrane region" description="Helical" evidence="1">
    <location>
        <begin position="36"/>
        <end position="57"/>
    </location>
</feature>
<keyword evidence="1" id="KW-0472">Membrane</keyword>
<feature type="transmembrane region" description="Helical" evidence="1">
    <location>
        <begin position="261"/>
        <end position="282"/>
    </location>
</feature>
<organism evidence="2 3">
    <name type="scientific">Lichenicola cladoniae</name>
    <dbReference type="NCBI Taxonomy" id="1484109"/>
    <lineage>
        <taxon>Bacteria</taxon>
        <taxon>Pseudomonadati</taxon>
        <taxon>Pseudomonadota</taxon>
        <taxon>Alphaproteobacteria</taxon>
        <taxon>Acetobacterales</taxon>
        <taxon>Acetobacteraceae</taxon>
        <taxon>Lichenicola</taxon>
    </lineage>
</organism>
<dbReference type="GO" id="GO:0005886">
    <property type="term" value="C:plasma membrane"/>
    <property type="evidence" value="ECO:0007669"/>
    <property type="project" value="UniProtKB-SubCell"/>
</dbReference>
<dbReference type="AlphaFoldDB" id="A0A6M8HV01"/>
<dbReference type="EMBL" id="CP053708">
    <property type="protein sequence ID" value="QKE92424.1"/>
    <property type="molecule type" value="Genomic_DNA"/>
</dbReference>
<accession>A0A6M8HV01</accession>
<evidence type="ECO:0000313" key="3">
    <source>
        <dbReference type="Proteomes" id="UP000500767"/>
    </source>
</evidence>
<protein>
    <submittedName>
        <fullName evidence="2">DUF2029 domain-containing protein</fullName>
    </submittedName>
</protein>
<evidence type="ECO:0000313" key="2">
    <source>
        <dbReference type="EMBL" id="QKE92424.1"/>
    </source>
</evidence>